<accession>A0A151S588</accession>
<evidence type="ECO:0008006" key="3">
    <source>
        <dbReference type="Google" id="ProtNLM"/>
    </source>
</evidence>
<sequence length="129" mass="14755">MPPAITETSTDADKPLYEAWQRSNKLSLNLMRMTMAEKVKPSMAKSENVREFMKMIKDYSQSDITDKSIVGTFISEMTTKKFDWSQLIHDHVIGMTNLAAKLKSMGMEVNESFLVLFIMNSLSLEFGQF</sequence>
<proteinExistence type="predicted"/>
<evidence type="ECO:0000313" key="1">
    <source>
        <dbReference type="EMBL" id="KYP49934.1"/>
    </source>
</evidence>
<dbReference type="Pfam" id="PF14223">
    <property type="entry name" value="Retrotran_gag_2"/>
    <property type="match status" value="1"/>
</dbReference>
<protein>
    <recommendedName>
        <fullName evidence="3">Retrovirus-related Pol polyprotein from transposon TNT 1-94</fullName>
    </recommendedName>
</protein>
<dbReference type="Gramene" id="C.cajan_27437.t">
    <property type="protein sequence ID" value="C.cajan_27437.t.cds1"/>
    <property type="gene ID" value="C.cajan_27437"/>
</dbReference>
<dbReference type="EMBL" id="KQ483466">
    <property type="protein sequence ID" value="KYP49934.1"/>
    <property type="molecule type" value="Genomic_DNA"/>
</dbReference>
<gene>
    <name evidence="1" type="ORF">KK1_028325</name>
</gene>
<evidence type="ECO:0000313" key="2">
    <source>
        <dbReference type="Proteomes" id="UP000075243"/>
    </source>
</evidence>
<dbReference type="AlphaFoldDB" id="A0A151S588"/>
<keyword evidence="2" id="KW-1185">Reference proteome</keyword>
<dbReference type="Proteomes" id="UP000075243">
    <property type="component" value="Unassembled WGS sequence"/>
</dbReference>
<name>A0A151S588_CAJCA</name>
<reference evidence="1" key="1">
    <citation type="journal article" date="2012" name="Nat. Biotechnol.">
        <title>Draft genome sequence of pigeonpea (Cajanus cajan), an orphan legume crop of resource-poor farmers.</title>
        <authorList>
            <person name="Varshney R.K."/>
            <person name="Chen W."/>
            <person name="Li Y."/>
            <person name="Bharti A.K."/>
            <person name="Saxena R.K."/>
            <person name="Schlueter J.A."/>
            <person name="Donoghue M.T."/>
            <person name="Azam S."/>
            <person name="Fan G."/>
            <person name="Whaley A.M."/>
            <person name="Farmer A.D."/>
            <person name="Sheridan J."/>
            <person name="Iwata A."/>
            <person name="Tuteja R."/>
            <person name="Penmetsa R.V."/>
            <person name="Wu W."/>
            <person name="Upadhyaya H.D."/>
            <person name="Yang S.P."/>
            <person name="Shah T."/>
            <person name="Saxena K.B."/>
            <person name="Michael T."/>
            <person name="McCombie W.R."/>
            <person name="Yang B."/>
            <person name="Zhang G."/>
            <person name="Yang H."/>
            <person name="Wang J."/>
            <person name="Spillane C."/>
            <person name="Cook D.R."/>
            <person name="May G.D."/>
            <person name="Xu X."/>
            <person name="Jackson S.A."/>
        </authorList>
    </citation>
    <scope>NUCLEOTIDE SEQUENCE [LARGE SCALE GENOMIC DNA]</scope>
</reference>
<organism evidence="1 2">
    <name type="scientific">Cajanus cajan</name>
    <name type="common">Pigeon pea</name>
    <name type="synonym">Cajanus indicus</name>
    <dbReference type="NCBI Taxonomy" id="3821"/>
    <lineage>
        <taxon>Eukaryota</taxon>
        <taxon>Viridiplantae</taxon>
        <taxon>Streptophyta</taxon>
        <taxon>Embryophyta</taxon>
        <taxon>Tracheophyta</taxon>
        <taxon>Spermatophyta</taxon>
        <taxon>Magnoliopsida</taxon>
        <taxon>eudicotyledons</taxon>
        <taxon>Gunneridae</taxon>
        <taxon>Pentapetalae</taxon>
        <taxon>rosids</taxon>
        <taxon>fabids</taxon>
        <taxon>Fabales</taxon>
        <taxon>Fabaceae</taxon>
        <taxon>Papilionoideae</taxon>
        <taxon>50 kb inversion clade</taxon>
        <taxon>NPAAA clade</taxon>
        <taxon>indigoferoid/millettioid clade</taxon>
        <taxon>Phaseoleae</taxon>
        <taxon>Cajanus</taxon>
    </lineage>
</organism>